<dbReference type="PANTHER" id="PTHR37984:SF8">
    <property type="entry name" value="CCHC-TYPE DOMAIN-CONTAINING PROTEIN"/>
    <property type="match status" value="1"/>
</dbReference>
<evidence type="ECO:0000256" key="2">
    <source>
        <dbReference type="ARBA" id="ARBA00012180"/>
    </source>
</evidence>
<dbReference type="CDD" id="cd09274">
    <property type="entry name" value="RNase_HI_RT_Ty3"/>
    <property type="match status" value="1"/>
</dbReference>
<dbReference type="PANTHER" id="PTHR37984">
    <property type="entry name" value="PROTEIN CBG26694"/>
    <property type="match status" value="1"/>
</dbReference>
<reference evidence="5" key="1">
    <citation type="submission" date="2025-08" db="UniProtKB">
        <authorList>
            <consortium name="Ensembl"/>
        </authorList>
    </citation>
    <scope>IDENTIFICATION</scope>
</reference>
<dbReference type="SUPFAM" id="SSF56672">
    <property type="entry name" value="DNA/RNA polymerases"/>
    <property type="match status" value="1"/>
</dbReference>
<evidence type="ECO:0000313" key="5">
    <source>
        <dbReference type="Ensembl" id="ENSLLEP00000042722.1"/>
    </source>
</evidence>
<organism evidence="5 6">
    <name type="scientific">Leptobrachium leishanense</name>
    <name type="common">Leishan spiny toad</name>
    <dbReference type="NCBI Taxonomy" id="445787"/>
    <lineage>
        <taxon>Eukaryota</taxon>
        <taxon>Metazoa</taxon>
        <taxon>Chordata</taxon>
        <taxon>Craniata</taxon>
        <taxon>Vertebrata</taxon>
        <taxon>Euteleostomi</taxon>
        <taxon>Amphibia</taxon>
        <taxon>Batrachia</taxon>
        <taxon>Anura</taxon>
        <taxon>Pelobatoidea</taxon>
        <taxon>Megophryidae</taxon>
        <taxon>Leptobrachium</taxon>
    </lineage>
</organism>
<dbReference type="Ensembl" id="ENSLLET00000044430.1">
    <property type="protein sequence ID" value="ENSLLEP00000042722.1"/>
    <property type="gene ID" value="ENSLLEG00000027168.1"/>
</dbReference>
<evidence type="ECO:0000259" key="3">
    <source>
        <dbReference type="Pfam" id="PF00078"/>
    </source>
</evidence>
<evidence type="ECO:0000256" key="1">
    <source>
        <dbReference type="ARBA" id="ARBA00010879"/>
    </source>
</evidence>
<dbReference type="OrthoDB" id="775972at2759"/>
<proteinExistence type="inferred from homology"/>
<sequence>MTDYEDLFRTDTIGKLPVTYHMRLDEFVHPTVCAPRRIPLAMKDKVVNELERMIELGIIAPVEEATPWVSAMAAAVKKDGPVRICIDPVHLNKALLRPHHPLKTVEQVIADMPQAKVFSILDAKCGFWQIPLDEESSTLKTFMTPFGRYKFLRMPYEISTGSEVYQRCMEQLFAGQPCEIVVDDILIWGSSVEEHDKRLKCILDRARAINLQLNPTKCRFIVSEVPYVGHLLTDKGVKPDPEKNKAIHQMPVPEDKHALQRFLGITNYLSKLIYRYSEITSPLRQLLRQDADWCWTEQHAAAVDTLKAHLTSPPVLQYFDVHIPVILSADALQHGLGAVCLQDDRPVAFTSRALTETEARYAQIEKELLGLVFACMKFHVYIYGRPVTVETDQPLITILKKPLHTASARIQRMMLKLQQYHLNVVYKRGRELYVADALLRAYLKTLELLRIMMC</sequence>
<feature type="domain" description="Reverse transcriptase" evidence="3">
    <location>
        <begin position="95"/>
        <end position="230"/>
    </location>
</feature>
<dbReference type="InterPro" id="IPR050951">
    <property type="entry name" value="Retrovirus_Pol_polyprotein"/>
</dbReference>
<dbReference type="InterPro" id="IPR041577">
    <property type="entry name" value="RT_RNaseH_2"/>
</dbReference>
<dbReference type="GeneTree" id="ENSGT01140000282569"/>
<feature type="domain" description="Reverse transcriptase/retrotransposon-derived protein RNase H-like" evidence="4">
    <location>
        <begin position="295"/>
        <end position="389"/>
    </location>
</feature>
<dbReference type="FunFam" id="3.30.70.270:FF:000026">
    <property type="entry name" value="Transposon Ty3-G Gag-Pol polyprotein"/>
    <property type="match status" value="1"/>
</dbReference>
<comment type="similarity">
    <text evidence="1">Belongs to the beta type-B retroviral polymerase family. HERV class-II K(HML-2) pol subfamily.</text>
</comment>
<dbReference type="Gene3D" id="3.30.70.270">
    <property type="match status" value="2"/>
</dbReference>
<dbReference type="FunFam" id="3.10.20.370:FF:000001">
    <property type="entry name" value="Retrovirus-related Pol polyprotein from transposon 17.6-like protein"/>
    <property type="match status" value="1"/>
</dbReference>
<dbReference type="Proteomes" id="UP000694569">
    <property type="component" value="Unplaced"/>
</dbReference>
<reference evidence="5" key="2">
    <citation type="submission" date="2025-09" db="UniProtKB">
        <authorList>
            <consortium name="Ensembl"/>
        </authorList>
    </citation>
    <scope>IDENTIFICATION</scope>
</reference>
<accession>A0A8C5QSN3</accession>
<evidence type="ECO:0000313" key="6">
    <source>
        <dbReference type="Proteomes" id="UP000694569"/>
    </source>
</evidence>
<evidence type="ECO:0000259" key="4">
    <source>
        <dbReference type="Pfam" id="PF17919"/>
    </source>
</evidence>
<dbReference type="InterPro" id="IPR043502">
    <property type="entry name" value="DNA/RNA_pol_sf"/>
</dbReference>
<keyword evidence="6" id="KW-1185">Reference proteome</keyword>
<dbReference type="InterPro" id="IPR000477">
    <property type="entry name" value="RT_dom"/>
</dbReference>
<dbReference type="InterPro" id="IPR043128">
    <property type="entry name" value="Rev_trsase/Diguanyl_cyclase"/>
</dbReference>
<dbReference type="EC" id="3.1.26.4" evidence="2"/>
<dbReference type="GO" id="GO:0004523">
    <property type="term" value="F:RNA-DNA hybrid ribonuclease activity"/>
    <property type="evidence" value="ECO:0007669"/>
    <property type="project" value="UniProtKB-EC"/>
</dbReference>
<protein>
    <recommendedName>
        <fullName evidence="2">ribonuclease H</fullName>
        <ecNumber evidence="2">3.1.26.4</ecNumber>
    </recommendedName>
</protein>
<dbReference type="AlphaFoldDB" id="A0A8C5QSN3"/>
<name>A0A8C5QSN3_9ANUR</name>
<dbReference type="Pfam" id="PF00078">
    <property type="entry name" value="RVT_1"/>
    <property type="match status" value="1"/>
</dbReference>
<dbReference type="CDD" id="cd01647">
    <property type="entry name" value="RT_LTR"/>
    <property type="match status" value="1"/>
</dbReference>
<dbReference type="Gene3D" id="3.10.10.10">
    <property type="entry name" value="HIV Type 1 Reverse Transcriptase, subunit A, domain 1"/>
    <property type="match status" value="1"/>
</dbReference>
<dbReference type="Pfam" id="PF17919">
    <property type="entry name" value="RT_RNaseH_2"/>
    <property type="match status" value="1"/>
</dbReference>